<evidence type="ECO:0000256" key="3">
    <source>
        <dbReference type="ARBA" id="ARBA00022737"/>
    </source>
</evidence>
<gene>
    <name evidence="5" type="ORF">A4S15_04025</name>
</gene>
<evidence type="ECO:0000313" key="6">
    <source>
        <dbReference type="Proteomes" id="UP000192872"/>
    </source>
</evidence>
<keyword evidence="4" id="KW-0802">TPR repeat</keyword>
<evidence type="ECO:0000256" key="1">
    <source>
        <dbReference type="ARBA" id="ARBA00005857"/>
    </source>
</evidence>
<name>A0A1W9I512_9HYPH</name>
<dbReference type="SUPFAM" id="SSF48452">
    <property type="entry name" value="TPR-like"/>
    <property type="match status" value="1"/>
</dbReference>
<dbReference type="AlphaFoldDB" id="A0A1W9I512"/>
<accession>A0A1W9I512</accession>
<keyword evidence="3" id="KW-0677">Repeat</keyword>
<dbReference type="STRING" id="1827387.A4S15_04025"/>
<sequence length="462" mass="50754">MRRDILGNATTISSPQAALAWDETTEAMLAHAKRTPEALAIVLAEDPHFAQAYALKGLMVLTLARSEMTQFARQCLAQAEAAAKIQPPNARESSYIDALRHWLDGNIILAVDCLESIASLYPLDAMAIKLAHAIRFMIGDLKGMLHGIDKAASHFTDDTPFAGYIFGCRAFALEENGRYREAETTGRQAVALAPRDAWGLHAVAHVLEMNGRAEEGYAWLGGAAHYEHCNNFGYHIHWHRALFALELGRVNEVLALHDGAIRRDHTDDFRDVANGASILQRLELEGVDVGDRWSELADIASRRVNDGQLVFADLHYLLALLGGKRLDCANKLVATMLADAQSGSCYNSRVAEQTGAHIAQGLVDFAAGRYQSAARHLMRGRDLRQIMGGSHAQRDVFEQVTLEALLRSGDLDRAEKILKARLSARSRNRFASSRLGRLQSARDQSARIGALLMEALPAATHH</sequence>
<proteinExistence type="inferred from homology"/>
<comment type="caution">
    <text evidence="5">The sequence shown here is derived from an EMBL/GenBank/DDBJ whole genome shotgun (WGS) entry which is preliminary data.</text>
</comment>
<dbReference type="EMBL" id="LWDL01000001">
    <property type="protein sequence ID" value="OQW54769.1"/>
    <property type="molecule type" value="Genomic_DNA"/>
</dbReference>
<organism evidence="5 6">
    <name type="scientific">Candidatus Raskinella chloraquaticus</name>
    <dbReference type="NCBI Taxonomy" id="1951219"/>
    <lineage>
        <taxon>Bacteria</taxon>
        <taxon>Pseudomonadati</taxon>
        <taxon>Pseudomonadota</taxon>
        <taxon>Alphaproteobacteria</taxon>
        <taxon>Hyphomicrobiales</taxon>
        <taxon>Phreatobacteraceae</taxon>
        <taxon>Candidatus Raskinella</taxon>
    </lineage>
</organism>
<evidence type="ECO:0000313" key="5">
    <source>
        <dbReference type="EMBL" id="OQW54769.1"/>
    </source>
</evidence>
<dbReference type="InterPro" id="IPR011990">
    <property type="entry name" value="TPR-like_helical_dom_sf"/>
</dbReference>
<dbReference type="InterPro" id="IPR033891">
    <property type="entry name" value="TTC38"/>
</dbReference>
<dbReference type="PANTHER" id="PTHR16263:SF4">
    <property type="entry name" value="TETRATRICOPEPTIDE REPEAT PROTEIN 38"/>
    <property type="match status" value="1"/>
</dbReference>
<dbReference type="CDD" id="cd05804">
    <property type="entry name" value="StaR_like"/>
    <property type="match status" value="1"/>
</dbReference>
<dbReference type="Gene3D" id="1.25.40.10">
    <property type="entry name" value="Tetratricopeptide repeat domain"/>
    <property type="match status" value="1"/>
</dbReference>
<evidence type="ECO:0000256" key="4">
    <source>
        <dbReference type="ARBA" id="ARBA00022803"/>
    </source>
</evidence>
<reference evidence="5 6" key="1">
    <citation type="journal article" date="2017" name="Water Res.">
        <title>Comammox in drinking water systems.</title>
        <authorList>
            <person name="Wang Y."/>
            <person name="Ma L."/>
            <person name="Mao Y."/>
            <person name="Jiang X."/>
            <person name="Xia Y."/>
            <person name="Yu K."/>
            <person name="Li B."/>
            <person name="Zhang T."/>
        </authorList>
    </citation>
    <scope>NUCLEOTIDE SEQUENCE [LARGE SCALE GENOMIC DNA]</scope>
    <source>
        <strain evidence="5">SG_bin8</strain>
    </source>
</reference>
<dbReference type="PANTHER" id="PTHR16263">
    <property type="entry name" value="TETRATRICOPEPTIDE REPEAT PROTEIN 38"/>
    <property type="match status" value="1"/>
</dbReference>
<dbReference type="Proteomes" id="UP000192872">
    <property type="component" value="Unassembled WGS sequence"/>
</dbReference>
<dbReference type="RefSeq" id="WP_376803722.1">
    <property type="nucleotide sequence ID" value="NZ_JAKFWN010000016.1"/>
</dbReference>
<evidence type="ECO:0000256" key="2">
    <source>
        <dbReference type="ARBA" id="ARBA00019992"/>
    </source>
</evidence>
<comment type="similarity">
    <text evidence="1">Belongs to the TTC38 family.</text>
</comment>
<protein>
    <recommendedName>
        <fullName evidence="2">Tetratricopeptide repeat protein 38</fullName>
    </recommendedName>
</protein>